<feature type="compositionally biased region" description="Polar residues" evidence="1">
    <location>
        <begin position="129"/>
        <end position="140"/>
    </location>
</feature>
<dbReference type="AlphaFoldDB" id="U6MC78"/>
<dbReference type="OMA" id="TEVDVCF"/>
<dbReference type="GeneID" id="25335118"/>
<feature type="region of interest" description="Disordered" evidence="1">
    <location>
        <begin position="1"/>
        <end position="24"/>
    </location>
</feature>
<organism evidence="2 3">
    <name type="scientific">Eimeria maxima</name>
    <name type="common">Coccidian parasite</name>
    <dbReference type="NCBI Taxonomy" id="5804"/>
    <lineage>
        <taxon>Eukaryota</taxon>
        <taxon>Sar</taxon>
        <taxon>Alveolata</taxon>
        <taxon>Apicomplexa</taxon>
        <taxon>Conoidasida</taxon>
        <taxon>Coccidia</taxon>
        <taxon>Eucoccidiorida</taxon>
        <taxon>Eimeriorina</taxon>
        <taxon>Eimeriidae</taxon>
        <taxon>Eimeria</taxon>
    </lineage>
</organism>
<dbReference type="Proteomes" id="UP000030763">
    <property type="component" value="Unassembled WGS sequence"/>
</dbReference>
<gene>
    <name evidence="2" type="ORF">EMWEY_00011320</name>
</gene>
<name>U6MC78_EIMMA</name>
<proteinExistence type="predicted"/>
<evidence type="ECO:0000313" key="3">
    <source>
        <dbReference type="Proteomes" id="UP000030763"/>
    </source>
</evidence>
<evidence type="ECO:0000313" key="2">
    <source>
        <dbReference type="EMBL" id="CDJ61621.1"/>
    </source>
</evidence>
<dbReference type="EMBL" id="HG722157">
    <property type="protein sequence ID" value="CDJ61621.1"/>
    <property type="molecule type" value="Genomic_DNA"/>
</dbReference>
<sequence length="959" mass="104249">MADTLREEDGPLGQTVDNKPPERRTHVAKAAVSETVQTHWLTGRFIAQVRAHFEATLAALYSEKGEAADGDGEEAQSGEGEVEETIKHQRSICTAALHWGLLLILSAESALLTEGASQLSPRTPAKVSLDQQNDTSSPSELSGLELKAQNDHRHNKAESADAVLTEALFALEIIIRLSPVTATRVLPKILEWLDWGLAGRGGHHPLLSEKTQVGDKQVHILGDQNTGIDSCASEVERRVQQIGTGSLSALFSCPLQNFHAFGRICNPSEHLLRIRLLALLLRGPRILLGCSRVLAACVVPPQPVQGVCGGDSSNTTRGTAPVSRLEGENAKAAAKAESCLQRRLFEETVGQLLTALGDLRAALIPGVQIGEIRTPSLTLQQSIDGPNMVEKIILSACLPPLLCLETTSSQHTTAGSQNMDGSASSANRSLEQSISWAFAENNIVAAEGTPHKAAHYILATVQVSHDAGRGAMMVRKEKCGSGTLVSLEKTLEYPVLVCQEACGLALLIWTQGLLLSFALKVEGSSTCLDTFGVAAAATDESVVREAKALLEEVGEFFNSRRNTPMGLRSLELPQNTLIHAVTGLCSRALTAKELPKAFQINASRADSRILLTARAAASVVEVQMAERGGGIEPRCPLTGRLQLPDGLPDEQLIDLAGQDRMCTQIKDEDRSLGLIIPPLLRVLDIPQGAGLILLQIMLHRDFHTLFWVFLCVFLPPALNNYRTPIIQALMGGFPIYTEVDVCFDAYLKAFTAFVCRTFSDEYDQSFFECQNFLIDMAHPALNSSERLRSIFLRQSRDLLIFAGDSANLRLCDWMSFCLEALEGVSLETIGEGLQTLEVLLSIGTDIEEFFPQIICRLATIALVAKEEFVQKYPGPSSGQLQLAELVEAVSHQLIRSADNELLLTICTKVSSQFQERRCDEPSLVDAITEWLSWFSSLLQEGRDPKGEKEATSPGPQIKV</sequence>
<reference evidence="2" key="2">
    <citation type="submission" date="2013-10" db="EMBL/GenBank/DDBJ databases">
        <authorList>
            <person name="Aslett M."/>
        </authorList>
    </citation>
    <scope>NUCLEOTIDE SEQUENCE [LARGE SCALE GENOMIC DNA]</scope>
    <source>
        <strain evidence="2">Weybridge</strain>
    </source>
</reference>
<evidence type="ECO:0000256" key="1">
    <source>
        <dbReference type="SAM" id="MobiDB-lite"/>
    </source>
</evidence>
<protein>
    <submittedName>
        <fullName evidence="2">Uncharacterized protein</fullName>
    </submittedName>
</protein>
<reference evidence="2" key="1">
    <citation type="submission" date="2013-10" db="EMBL/GenBank/DDBJ databases">
        <title>Genomic analysis of the causative agents of coccidiosis in chickens.</title>
        <authorList>
            <person name="Reid A.J."/>
            <person name="Blake D."/>
            <person name="Billington K."/>
            <person name="Browne H."/>
            <person name="Dunn M."/>
            <person name="Hung S."/>
            <person name="Kawahara F."/>
            <person name="Miranda-Saavedra D."/>
            <person name="Mourier T."/>
            <person name="Nagra H."/>
            <person name="Otto T.D."/>
            <person name="Rawlings N."/>
            <person name="Sanchez A."/>
            <person name="Sanders M."/>
            <person name="Subramaniam C."/>
            <person name="Tay Y."/>
            <person name="Dear P."/>
            <person name="Doerig C."/>
            <person name="Gruber A."/>
            <person name="Parkinson J."/>
            <person name="Shirley M."/>
            <person name="Wan K.L."/>
            <person name="Berriman M."/>
            <person name="Tomley F."/>
            <person name="Pain A."/>
        </authorList>
    </citation>
    <scope>NUCLEOTIDE SEQUENCE [LARGE SCALE GENOMIC DNA]</scope>
    <source>
        <strain evidence="2">Weybridge</strain>
    </source>
</reference>
<accession>U6MC78</accession>
<feature type="region of interest" description="Disordered" evidence="1">
    <location>
        <begin position="121"/>
        <end position="141"/>
    </location>
</feature>
<dbReference type="RefSeq" id="XP_013338271.1">
    <property type="nucleotide sequence ID" value="XM_013482817.1"/>
</dbReference>
<keyword evidence="3" id="KW-1185">Reference proteome</keyword>
<dbReference type="VEuPathDB" id="ToxoDB:EMWEY_00011320"/>
<dbReference type="OrthoDB" id="346744at2759"/>